<comment type="caution">
    <text evidence="4">The sequence shown here is derived from an EMBL/GenBank/DDBJ whole genome shotgun (WGS) entry which is preliminary data.</text>
</comment>
<keyword evidence="5" id="KW-1185">Reference proteome</keyword>
<dbReference type="InterPro" id="IPR050191">
    <property type="entry name" value="ATP-dep_DNA_ligase"/>
</dbReference>
<evidence type="ECO:0000313" key="4">
    <source>
        <dbReference type="EMBL" id="KAA1374787.1"/>
    </source>
</evidence>
<dbReference type="PROSITE" id="PS50160">
    <property type="entry name" value="DNA_LIGASE_A3"/>
    <property type="match status" value="1"/>
</dbReference>
<evidence type="ECO:0000256" key="1">
    <source>
        <dbReference type="ARBA" id="ARBA00007572"/>
    </source>
</evidence>
<dbReference type="PANTHER" id="PTHR45674:SF4">
    <property type="entry name" value="DNA LIGASE 1"/>
    <property type="match status" value="1"/>
</dbReference>
<dbReference type="PANTHER" id="PTHR45674">
    <property type="entry name" value="DNA LIGASE 1/3 FAMILY MEMBER"/>
    <property type="match status" value="1"/>
</dbReference>
<sequence length="313" mass="34039">MSLMEFGLVPMLARPVTSLPLEADLPGGCVYEPKFDGYRAMLYMEGGRCRIQSRHGHDITSAFPDIVAAAEIELPDGVVVDGELVVWGENAYDFIQVQRRITGPQRPFGLSPASFVAFDLLMWDDDDLRGEPLSARRRMLEMVLVDHLMPFQVVPQTTDRAEAADWMVEYRRNDIGIEGLVVKGLDSVYMPGRRGWLKLRFDDSWEAVVCAVVGDPTAPGCLVLGVPTAHGFDLIGTTSPISVKQQRDVGELVTVRPGPVDPAVVALATADATDVHAVHPTLVVEVASQPGGLQLVRVRPDLGPDEVAGSDES</sequence>
<dbReference type="EMBL" id="SDPP02000004">
    <property type="protein sequence ID" value="KAA1374787.1"/>
    <property type="molecule type" value="Genomic_DNA"/>
</dbReference>
<dbReference type="Pfam" id="PF01068">
    <property type="entry name" value="DNA_ligase_A_M"/>
    <property type="match status" value="1"/>
</dbReference>
<dbReference type="Proteomes" id="UP001515100">
    <property type="component" value="Unassembled WGS sequence"/>
</dbReference>
<accession>A0A641AIU0</accession>
<dbReference type="OrthoDB" id="9770771at2"/>
<evidence type="ECO:0000256" key="2">
    <source>
        <dbReference type="ARBA" id="ARBA00022598"/>
    </source>
</evidence>
<dbReference type="Gene3D" id="3.30.470.30">
    <property type="entry name" value="DNA ligase/mRNA capping enzyme"/>
    <property type="match status" value="1"/>
</dbReference>
<dbReference type="GO" id="GO:0003910">
    <property type="term" value="F:DNA ligase (ATP) activity"/>
    <property type="evidence" value="ECO:0007669"/>
    <property type="project" value="InterPro"/>
</dbReference>
<dbReference type="InterPro" id="IPR012310">
    <property type="entry name" value="DNA_ligase_ATP-dep_cent"/>
</dbReference>
<dbReference type="GO" id="GO:0005524">
    <property type="term" value="F:ATP binding"/>
    <property type="evidence" value="ECO:0007669"/>
    <property type="project" value="InterPro"/>
</dbReference>
<evidence type="ECO:0000313" key="5">
    <source>
        <dbReference type="Proteomes" id="UP001515100"/>
    </source>
</evidence>
<organism evidence="4 5">
    <name type="scientific">Aeromicrobium fastidiosum</name>
    <dbReference type="NCBI Taxonomy" id="52699"/>
    <lineage>
        <taxon>Bacteria</taxon>
        <taxon>Bacillati</taxon>
        <taxon>Actinomycetota</taxon>
        <taxon>Actinomycetes</taxon>
        <taxon>Propionibacteriales</taxon>
        <taxon>Nocardioidaceae</taxon>
        <taxon>Aeromicrobium</taxon>
    </lineage>
</organism>
<proteinExistence type="inferred from homology"/>
<dbReference type="AlphaFoldDB" id="A0A641AIU0"/>
<keyword evidence="2 4" id="KW-0436">Ligase</keyword>
<dbReference type="GO" id="GO:0006310">
    <property type="term" value="P:DNA recombination"/>
    <property type="evidence" value="ECO:0007669"/>
    <property type="project" value="InterPro"/>
</dbReference>
<gene>
    <name evidence="4" type="ORF">ESP62_015490</name>
</gene>
<dbReference type="SUPFAM" id="SSF56091">
    <property type="entry name" value="DNA ligase/mRNA capping enzyme, catalytic domain"/>
    <property type="match status" value="1"/>
</dbReference>
<protein>
    <submittedName>
        <fullName evidence="4">ATP-dependent DNA ligase</fullName>
    </submittedName>
</protein>
<name>A0A641AIU0_9ACTN</name>
<evidence type="ECO:0000259" key="3">
    <source>
        <dbReference type="PROSITE" id="PS50160"/>
    </source>
</evidence>
<feature type="domain" description="ATP-dependent DNA ligase family profile" evidence="3">
    <location>
        <begin position="115"/>
        <end position="215"/>
    </location>
</feature>
<dbReference type="InterPro" id="IPR044119">
    <property type="entry name" value="Adenylation_LigC-like"/>
</dbReference>
<dbReference type="GO" id="GO:0006281">
    <property type="term" value="P:DNA repair"/>
    <property type="evidence" value="ECO:0007669"/>
    <property type="project" value="InterPro"/>
</dbReference>
<dbReference type="CDD" id="cd07905">
    <property type="entry name" value="Adenylation_DNA_ligase_LigC"/>
    <property type="match status" value="1"/>
</dbReference>
<reference evidence="4" key="1">
    <citation type="submission" date="2019-09" db="EMBL/GenBank/DDBJ databases">
        <authorList>
            <person name="Li J."/>
        </authorList>
    </citation>
    <scope>NUCLEOTIDE SEQUENCE [LARGE SCALE GENOMIC DNA]</scope>
    <source>
        <strain evidence="4">NRBC 14897</strain>
    </source>
</reference>
<comment type="similarity">
    <text evidence="1">Belongs to the ATP-dependent DNA ligase family.</text>
</comment>